<keyword evidence="9 10" id="KW-0998">Cell outer membrane</keyword>
<evidence type="ECO:0000256" key="6">
    <source>
        <dbReference type="ARBA" id="ARBA00023077"/>
    </source>
</evidence>
<evidence type="ECO:0000256" key="2">
    <source>
        <dbReference type="ARBA" id="ARBA00009810"/>
    </source>
</evidence>
<dbReference type="PANTHER" id="PTHR47234">
    <property type="match status" value="1"/>
</dbReference>
<evidence type="ECO:0000259" key="14">
    <source>
        <dbReference type="Pfam" id="PF07715"/>
    </source>
</evidence>
<keyword evidence="3 10" id="KW-0813">Transport</keyword>
<feature type="domain" description="TonB-dependent receptor-like beta-barrel" evidence="13">
    <location>
        <begin position="328"/>
        <end position="816"/>
    </location>
</feature>
<dbReference type="EMBL" id="JBEWLZ010000015">
    <property type="protein sequence ID" value="MET1491772.1"/>
    <property type="molecule type" value="Genomic_DNA"/>
</dbReference>
<dbReference type="Pfam" id="PF07715">
    <property type="entry name" value="Plug"/>
    <property type="match status" value="1"/>
</dbReference>
<evidence type="ECO:0000259" key="13">
    <source>
        <dbReference type="Pfam" id="PF00593"/>
    </source>
</evidence>
<sequence length="854" mass="92277">MAVAAACCVSQVVVARAEDDPAKLERVEVVGSNIKRAAAKQATQIEVHNTEEFTKQGLTTTQDVVNTLASNQSDIVAARTVGSDQGGAAFANLRGLGSQYTLVLIDGRRAANQPAGQSGYAVDLNAIPLEAIERVEVLKEGAAAIYGTDAIGGVINFITKKSYQGATVNLGYSSPTQSGGGTERRLAVAGGYGDLNDDGWNVMGTLAVSKTEALWAKDRADVAIDRNPSFSSNAFPANYLSSQGVRWSGTYPKCGTGTEASGKYCLQNTSNFIGILPETERMNASAKATKRFGEHEASLQFLHAETKTTSSVAPTPTAGAVSIGPSSPYYPKTNPDGTTNTGDLALYGRTVEAGNRVNEFNTSLDRLQSNFEGQLAGWDYRGGLGYSEAKLKETMKSGWISTDKMQAAIDNGTLNPFASNSASLWNSLALSGVLKKSTMKLTTADYKMSRELFDLPGGAAAVGFGTEARREQLDAKVNTSLATQAMSSGSEDSKPTAGSRNVYAFYGEAILPVLKSLEVQTAVRYDHYSDFGDTINPKAAFKFTPVEQVMFRGSASTGFRAPSLYDMYMPASKTNTGTKYSDPLLCPDGKNPVAGASAGACVADQRDIQQGGNTKLKPEKTWSTSIGMVVEPVKAVTLSADLWTTAIKDRIGTLDESVIMGDPVKYRSRFVTKSNGSLDYITALSENLGKMRASGVDLGATWRLPRTAVGNFSVDVNSTYMKKYDYQNEKDGEWTHNVGRYGDDYVIFRWKTNVDLNWKKDAWGAVIGTTYKSSYNDMYTNDDDSNHHVASQLLWNGSLSYNWNKTLDVTFGAKNIFNRKPPYSNQNNQFQTGYDPRYADVVGRVLFLNLSYKM</sequence>
<dbReference type="SUPFAM" id="SSF56935">
    <property type="entry name" value="Porins"/>
    <property type="match status" value="1"/>
</dbReference>
<organism evidence="15 16">
    <name type="scientific">Uliginosibacterium paludis</name>
    <dbReference type="NCBI Taxonomy" id="1615952"/>
    <lineage>
        <taxon>Bacteria</taxon>
        <taxon>Pseudomonadati</taxon>
        <taxon>Pseudomonadota</taxon>
        <taxon>Betaproteobacteria</taxon>
        <taxon>Rhodocyclales</taxon>
        <taxon>Zoogloeaceae</taxon>
        <taxon>Uliginosibacterium</taxon>
    </lineage>
</organism>
<keyword evidence="7 10" id="KW-0472">Membrane</keyword>
<keyword evidence="4 10" id="KW-1134">Transmembrane beta strand</keyword>
<evidence type="ECO:0000313" key="15">
    <source>
        <dbReference type="EMBL" id="MET1491772.1"/>
    </source>
</evidence>
<evidence type="ECO:0000313" key="16">
    <source>
        <dbReference type="Proteomes" id="UP001548590"/>
    </source>
</evidence>
<evidence type="ECO:0000256" key="10">
    <source>
        <dbReference type="PROSITE-ProRule" id="PRU01360"/>
    </source>
</evidence>
<name>A0ABV2CVK8_9RHOO</name>
<reference evidence="15 16" key="1">
    <citation type="submission" date="2024-07" db="EMBL/GenBank/DDBJ databases">
        <title>Uliginosibacterium paludis KCTC:42655.</title>
        <authorList>
            <person name="Kim M.K."/>
        </authorList>
    </citation>
    <scope>NUCLEOTIDE SEQUENCE [LARGE SCALE GENOMIC DNA]</scope>
    <source>
        <strain evidence="15 16">KCTC 42655</strain>
    </source>
</reference>
<dbReference type="Proteomes" id="UP001548590">
    <property type="component" value="Unassembled WGS sequence"/>
</dbReference>
<dbReference type="Gene3D" id="2.170.130.10">
    <property type="entry name" value="TonB-dependent receptor, plug domain"/>
    <property type="match status" value="1"/>
</dbReference>
<dbReference type="InterPro" id="IPR039426">
    <property type="entry name" value="TonB-dep_rcpt-like"/>
</dbReference>
<gene>
    <name evidence="15" type="ORF">ABVT11_18175</name>
</gene>
<comment type="similarity">
    <text evidence="2 10 11">Belongs to the TonB-dependent receptor family.</text>
</comment>
<evidence type="ECO:0000256" key="3">
    <source>
        <dbReference type="ARBA" id="ARBA00022448"/>
    </source>
</evidence>
<dbReference type="InterPro" id="IPR037066">
    <property type="entry name" value="Plug_dom_sf"/>
</dbReference>
<evidence type="ECO:0000256" key="5">
    <source>
        <dbReference type="ARBA" id="ARBA00022692"/>
    </source>
</evidence>
<evidence type="ECO:0000256" key="4">
    <source>
        <dbReference type="ARBA" id="ARBA00022452"/>
    </source>
</evidence>
<evidence type="ECO:0000256" key="1">
    <source>
        <dbReference type="ARBA" id="ARBA00004571"/>
    </source>
</evidence>
<dbReference type="Pfam" id="PF00593">
    <property type="entry name" value="TonB_dep_Rec_b-barrel"/>
    <property type="match status" value="1"/>
</dbReference>
<dbReference type="Gene3D" id="2.40.170.20">
    <property type="entry name" value="TonB-dependent receptor, beta-barrel domain"/>
    <property type="match status" value="1"/>
</dbReference>
<keyword evidence="16" id="KW-1185">Reference proteome</keyword>
<proteinExistence type="inferred from homology"/>
<evidence type="ECO:0000256" key="12">
    <source>
        <dbReference type="SAM" id="MobiDB-lite"/>
    </source>
</evidence>
<accession>A0ABV2CVK8</accession>
<comment type="subcellular location">
    <subcellularLocation>
        <location evidence="1 10">Cell outer membrane</location>
        <topology evidence="1 10">Multi-pass membrane protein</topology>
    </subcellularLocation>
</comment>
<protein>
    <submittedName>
        <fullName evidence="15">TonB-dependent receptor</fullName>
    </submittedName>
</protein>
<evidence type="ECO:0000256" key="8">
    <source>
        <dbReference type="ARBA" id="ARBA00023170"/>
    </source>
</evidence>
<feature type="region of interest" description="Disordered" evidence="12">
    <location>
        <begin position="305"/>
        <end position="341"/>
    </location>
</feature>
<keyword evidence="5 10" id="KW-0812">Transmembrane</keyword>
<dbReference type="InterPro" id="IPR000531">
    <property type="entry name" value="Beta-barrel_TonB"/>
</dbReference>
<keyword evidence="8 15" id="KW-0675">Receptor</keyword>
<dbReference type="PROSITE" id="PS52016">
    <property type="entry name" value="TONB_DEPENDENT_REC_3"/>
    <property type="match status" value="1"/>
</dbReference>
<dbReference type="CDD" id="cd01347">
    <property type="entry name" value="ligand_gated_channel"/>
    <property type="match status" value="1"/>
</dbReference>
<feature type="domain" description="TonB-dependent receptor plug" evidence="14">
    <location>
        <begin position="41"/>
        <end position="154"/>
    </location>
</feature>
<dbReference type="PANTHER" id="PTHR47234:SF2">
    <property type="entry name" value="TONB-DEPENDENT RECEPTOR"/>
    <property type="match status" value="1"/>
</dbReference>
<evidence type="ECO:0000256" key="9">
    <source>
        <dbReference type="ARBA" id="ARBA00023237"/>
    </source>
</evidence>
<dbReference type="InterPro" id="IPR036942">
    <property type="entry name" value="Beta-barrel_TonB_sf"/>
</dbReference>
<evidence type="ECO:0000256" key="7">
    <source>
        <dbReference type="ARBA" id="ARBA00023136"/>
    </source>
</evidence>
<evidence type="ECO:0000256" key="11">
    <source>
        <dbReference type="RuleBase" id="RU003357"/>
    </source>
</evidence>
<comment type="caution">
    <text evidence="15">The sequence shown here is derived from an EMBL/GenBank/DDBJ whole genome shotgun (WGS) entry which is preliminary data.</text>
</comment>
<dbReference type="InterPro" id="IPR012910">
    <property type="entry name" value="Plug_dom"/>
</dbReference>
<keyword evidence="6 11" id="KW-0798">TonB box</keyword>
<dbReference type="RefSeq" id="WP_345929864.1">
    <property type="nucleotide sequence ID" value="NZ_JBDIVF010000012.1"/>
</dbReference>